<dbReference type="EMBL" id="FQ312005">
    <property type="protein sequence ID" value="CBW26369.1"/>
    <property type="molecule type" value="Genomic_DNA"/>
</dbReference>
<dbReference type="InterPro" id="IPR036514">
    <property type="entry name" value="SGNH_hydro_sf"/>
</dbReference>
<proteinExistence type="predicted"/>
<sequence length="335" mass="39681">MSFFRLLTFFLISTISLANSAQETIQQPPRELDHFKEHQKYRHSNSTIKTLKQSFTIHGGETKEVSYEHDEYGFRKISSNDILKRKASIIFAGGSFTYGHGLNLEEIFSFKISKKFKDHQVLNFGLPGTSITEQIFLWEHFNFQKKVKTKRPILILTIFNDHLNRESLSSSYLRWAPAHRPVYTYKSGQWKLSHPLSEEDKYQRVQFFKKYKLDFLHDKLSSVFEIYNRRKEIENFASKINYLKSLFLEQFPEGKFFVTEMAPFMALKRNEDRSYLIDKLKYYNIVFWHNGTIEDSEKNKEHYQIPSDGHPNALLNEVYTDFLADKIKSLNLSSF</sequence>
<gene>
    <name evidence="2" type="ordered locus">BMS_1512</name>
</gene>
<name>E1X0E1_HALMS</name>
<evidence type="ECO:0000313" key="3">
    <source>
        <dbReference type="Proteomes" id="UP000008963"/>
    </source>
</evidence>
<keyword evidence="1" id="KW-0732">Signal</keyword>
<reference evidence="3" key="1">
    <citation type="journal article" date="2013" name="ISME J.">
        <title>A small predatory core genome in the divergent marine Bacteriovorax marinus SJ and the terrestrial Bdellovibrio bacteriovorus.</title>
        <authorList>
            <person name="Crossman L.C."/>
            <person name="Chen H."/>
            <person name="Cerdeno-Tarraga A.M."/>
            <person name="Brooks K."/>
            <person name="Quail M.A."/>
            <person name="Pineiro S.A."/>
            <person name="Hobley L."/>
            <person name="Sockett R.E."/>
            <person name="Bentley S.D."/>
            <person name="Parkhill J."/>
            <person name="Williams H.N."/>
            <person name="Stine O.C."/>
        </authorList>
    </citation>
    <scope>NUCLEOTIDE SEQUENCE [LARGE SCALE GENOMIC DNA]</scope>
    <source>
        <strain evidence="3">ATCC BAA-682 / DSM 15412 / SJ</strain>
    </source>
</reference>
<keyword evidence="3" id="KW-1185">Reference proteome</keyword>
<dbReference type="AlphaFoldDB" id="E1X0E1"/>
<organism evidence="2 3">
    <name type="scientific">Halobacteriovorax marinus (strain ATCC BAA-682 / DSM 15412 / SJ)</name>
    <name type="common">Bacteriovorax marinus</name>
    <dbReference type="NCBI Taxonomy" id="862908"/>
    <lineage>
        <taxon>Bacteria</taxon>
        <taxon>Pseudomonadati</taxon>
        <taxon>Bdellovibrionota</taxon>
        <taxon>Bacteriovoracia</taxon>
        <taxon>Bacteriovoracales</taxon>
        <taxon>Halobacteriovoraceae</taxon>
        <taxon>Halobacteriovorax</taxon>
    </lineage>
</organism>
<accession>E1X0E1</accession>
<feature type="chain" id="PRO_5003154322" evidence="1">
    <location>
        <begin position="22"/>
        <end position="335"/>
    </location>
</feature>
<dbReference type="HOGENOM" id="CLU_828368_0_0_7"/>
<dbReference type="GO" id="GO:0016788">
    <property type="term" value="F:hydrolase activity, acting on ester bonds"/>
    <property type="evidence" value="ECO:0007669"/>
    <property type="project" value="UniProtKB-ARBA"/>
</dbReference>
<dbReference type="SUPFAM" id="SSF52266">
    <property type="entry name" value="SGNH hydrolase"/>
    <property type="match status" value="1"/>
</dbReference>
<dbReference type="Proteomes" id="UP000008963">
    <property type="component" value="Chromosome"/>
</dbReference>
<evidence type="ECO:0000256" key="1">
    <source>
        <dbReference type="SAM" id="SignalP"/>
    </source>
</evidence>
<feature type="signal peptide" evidence="1">
    <location>
        <begin position="1"/>
        <end position="21"/>
    </location>
</feature>
<dbReference type="OrthoDB" id="7374791at2"/>
<dbReference type="RefSeq" id="WP_014244152.1">
    <property type="nucleotide sequence ID" value="NC_016620.1"/>
</dbReference>
<dbReference type="Gene3D" id="3.40.50.1110">
    <property type="entry name" value="SGNH hydrolase"/>
    <property type="match status" value="1"/>
</dbReference>
<protein>
    <submittedName>
        <fullName evidence="2">Exported protein</fullName>
    </submittedName>
</protein>
<evidence type="ECO:0000313" key="2">
    <source>
        <dbReference type="EMBL" id="CBW26369.1"/>
    </source>
</evidence>
<dbReference type="KEGG" id="bmx:BMS_1512"/>
<dbReference type="PATRIC" id="fig|862908.3.peg.1441"/>